<dbReference type="EC" id="2.3.1.311" evidence="13"/>
<feature type="binding site" evidence="15">
    <location>
        <position position="81"/>
    </location>
    <ligand>
        <name>[4Fe-4S] cluster</name>
        <dbReference type="ChEBI" id="CHEBI:49883"/>
        <note>4Fe-4S-S-AdoMet</note>
    </ligand>
</feature>
<evidence type="ECO:0000256" key="10">
    <source>
        <dbReference type="ARBA" id="ARBA00023004"/>
    </source>
</evidence>
<dbReference type="Pfam" id="PF04055">
    <property type="entry name" value="Radical_SAM"/>
    <property type="match status" value="1"/>
</dbReference>
<keyword evidence="12" id="KW-0012">Acyltransferase</keyword>
<dbReference type="FunCoup" id="Q9HIM8">
    <property type="interactions" value="123"/>
</dbReference>
<dbReference type="SUPFAM" id="SSF102114">
    <property type="entry name" value="Radical SAM enzymes"/>
    <property type="match status" value="1"/>
</dbReference>
<keyword evidence="7" id="KW-0819">tRNA processing</keyword>
<dbReference type="PANTHER" id="PTHR11135">
    <property type="entry name" value="HISTONE ACETYLTRANSFERASE-RELATED"/>
    <property type="match status" value="1"/>
</dbReference>
<dbReference type="SMART" id="SM00729">
    <property type="entry name" value="Elp3"/>
    <property type="match status" value="1"/>
</dbReference>
<comment type="catalytic activity">
    <reaction evidence="14">
        <text>uridine(34) in tRNA + acetyl-CoA + S-adenosyl-L-methionine + H2O = 5-(carboxymethyl)uridine(34) in tRNA + 5'-deoxyadenosine + L-methionine + CoA + 2 H(+)</text>
        <dbReference type="Rhea" id="RHEA:61020"/>
        <dbReference type="Rhea" id="RHEA-COMP:10407"/>
        <dbReference type="Rhea" id="RHEA-COMP:11727"/>
        <dbReference type="ChEBI" id="CHEBI:15377"/>
        <dbReference type="ChEBI" id="CHEBI:15378"/>
        <dbReference type="ChEBI" id="CHEBI:17319"/>
        <dbReference type="ChEBI" id="CHEBI:57287"/>
        <dbReference type="ChEBI" id="CHEBI:57288"/>
        <dbReference type="ChEBI" id="CHEBI:57844"/>
        <dbReference type="ChEBI" id="CHEBI:59789"/>
        <dbReference type="ChEBI" id="CHEBI:65315"/>
        <dbReference type="ChEBI" id="CHEBI:74882"/>
        <dbReference type="EC" id="2.3.1.311"/>
    </reaction>
    <physiologicalReaction direction="left-to-right" evidence="14">
        <dbReference type="Rhea" id="RHEA:61021"/>
    </physiologicalReaction>
</comment>
<dbReference type="InterPro" id="IPR032432">
    <property type="entry name" value="Radical_SAM_C"/>
</dbReference>
<dbReference type="GO" id="GO:0106261">
    <property type="term" value="F:tRNA uridine(34) acetyltransferase activity"/>
    <property type="evidence" value="ECO:0007669"/>
    <property type="project" value="UniProtKB-EC"/>
</dbReference>
<protein>
    <recommendedName>
        <fullName evidence="13">tRNA carboxymethyluridine synthase</fullName>
        <ecNumber evidence="13">2.3.1.311</ecNumber>
    </recommendedName>
</protein>
<evidence type="ECO:0000259" key="16">
    <source>
        <dbReference type="PROSITE" id="PS51918"/>
    </source>
</evidence>
<evidence type="ECO:0000256" key="2">
    <source>
        <dbReference type="ARBA" id="ARBA00005494"/>
    </source>
</evidence>
<dbReference type="InterPro" id="IPR034687">
    <property type="entry name" value="ELP3-like"/>
</dbReference>
<keyword evidence="8 15" id="KW-0479">Metal-binding</keyword>
<reference evidence="17 18" key="1">
    <citation type="journal article" date="2000" name="Nature">
        <title>The genome sequence of the thermoacidophilic scavenger Thermoplasma acidophilum.</title>
        <authorList>
            <person name="Ruepp A."/>
            <person name="Graml W."/>
            <person name="Santos-Martinez M.L."/>
            <person name="Koretke K.K."/>
            <person name="Volker C."/>
            <person name="Mewes H.W."/>
            <person name="Frishman D."/>
            <person name="Stocker S."/>
            <person name="Lupas A.N."/>
            <person name="Baumeister W."/>
        </authorList>
    </citation>
    <scope>NUCLEOTIDE SEQUENCE [LARGE SCALE GENOMIC DNA]</scope>
    <source>
        <strain evidence="18">ATCC 25905 / DSM 1728 / JCM 9062 / NBRC 15155 / AMRC-C165</strain>
    </source>
</reference>
<dbReference type="InterPro" id="IPR058240">
    <property type="entry name" value="rSAM_sf"/>
</dbReference>
<dbReference type="Gene3D" id="3.30.750.200">
    <property type="match status" value="1"/>
</dbReference>
<dbReference type="PIRSF" id="PIRSF005669">
    <property type="entry name" value="Hist_AcTrfase_ELP3"/>
    <property type="match status" value="1"/>
</dbReference>
<accession>Q9HIM8</accession>
<evidence type="ECO:0000313" key="17">
    <source>
        <dbReference type="EMBL" id="CAC12432.1"/>
    </source>
</evidence>
<dbReference type="STRING" id="273075.gene:9572534"/>
<dbReference type="GO" id="GO:0046872">
    <property type="term" value="F:metal ion binding"/>
    <property type="evidence" value="ECO:0007669"/>
    <property type="project" value="UniProtKB-KW"/>
</dbReference>
<dbReference type="OrthoDB" id="49957at2157"/>
<dbReference type="RefSeq" id="WP_010901717.1">
    <property type="nucleotide sequence ID" value="NC_002578.1"/>
</dbReference>
<feature type="domain" description="Radical SAM core" evidence="16">
    <location>
        <begin position="64"/>
        <end position="335"/>
    </location>
</feature>
<dbReference type="EMBL" id="AL445067">
    <property type="protein sequence ID" value="CAC12432.1"/>
    <property type="molecule type" value="Genomic_DNA"/>
</dbReference>
<dbReference type="HOGENOM" id="CLU_025983_2_1_2"/>
<dbReference type="Pfam" id="PF16199">
    <property type="entry name" value="Radical_SAM_C"/>
    <property type="match status" value="1"/>
</dbReference>
<dbReference type="Gene3D" id="3.40.630.30">
    <property type="match status" value="1"/>
</dbReference>
<comment type="cofactor">
    <cofactor evidence="15">
        <name>[4Fe-4S] cluster</name>
        <dbReference type="ChEBI" id="CHEBI:49883"/>
    </cofactor>
    <text evidence="15">Binds 1 [4Fe-4S] cluster. The cluster is coordinated with 3 cysteines and an exchangeable S-adenosyl-L-methionine.</text>
</comment>
<keyword evidence="4" id="KW-0820">tRNA-binding</keyword>
<dbReference type="SFLD" id="SFLDG01086">
    <property type="entry name" value="elongater_protein-like"/>
    <property type="match status" value="1"/>
</dbReference>
<dbReference type="Pfam" id="PF23613">
    <property type="entry name" value="ELP3_N"/>
    <property type="match status" value="1"/>
</dbReference>
<evidence type="ECO:0000256" key="13">
    <source>
        <dbReference type="ARBA" id="ARBA00044771"/>
    </source>
</evidence>
<dbReference type="GO" id="GO:0051539">
    <property type="term" value="F:4 iron, 4 sulfur cluster binding"/>
    <property type="evidence" value="ECO:0007669"/>
    <property type="project" value="UniProtKB-KW"/>
</dbReference>
<feature type="binding site" evidence="15">
    <location>
        <position position="89"/>
    </location>
    <ligand>
        <name>[4Fe-4S] cluster</name>
        <dbReference type="ChEBI" id="CHEBI:49883"/>
        <note>4Fe-4S-S-AdoMet</note>
    </ligand>
</feature>
<evidence type="ECO:0000256" key="7">
    <source>
        <dbReference type="ARBA" id="ARBA00022694"/>
    </source>
</evidence>
<evidence type="ECO:0000256" key="6">
    <source>
        <dbReference type="ARBA" id="ARBA00022691"/>
    </source>
</evidence>
<dbReference type="SFLD" id="SFLDS00029">
    <property type="entry name" value="Radical_SAM"/>
    <property type="match status" value="1"/>
</dbReference>
<evidence type="ECO:0000256" key="14">
    <source>
        <dbReference type="ARBA" id="ARBA00047372"/>
    </source>
</evidence>
<comment type="pathway">
    <text evidence="1">tRNA modification.</text>
</comment>
<dbReference type="InParanoid" id="Q9HIM8"/>
<proteinExistence type="inferred from homology"/>
<dbReference type="GO" id="GO:0002926">
    <property type="term" value="P:tRNA wobble base 5-methoxycarbonylmethyl-2-thiouridinylation"/>
    <property type="evidence" value="ECO:0007669"/>
    <property type="project" value="TreeGrafter"/>
</dbReference>
<evidence type="ECO:0000256" key="8">
    <source>
        <dbReference type="ARBA" id="ARBA00022723"/>
    </source>
</evidence>
<evidence type="ECO:0000256" key="3">
    <source>
        <dbReference type="ARBA" id="ARBA00022485"/>
    </source>
</evidence>
<sequence length="515" mass="59073">MDFFEEMRDVLLSGQIKDKEDLEDVKLELSKKYGLDYVPSDVEILNSFNFSEDVKKILRRKPTRTISGVAVVAAMTSPERCPHGKCIFCPGGVDNNSPQSYTGYEPAALRGRNNAYDPYMETFNRIKQLETIGHDTSKIDLIIMGGTFTARDPAYQRNFVKGCLDAMNGSIGNSLEESIRINETSRHRCIGLTVETKPDWFFEREIDEALAYGTTKVELGVQNIDDRILAINNRGHTVADIARSTQLARDAGLKIVYHIMPGMYGSSFEKDLKSFDLMINDERFKPDMLKIYPTLVTQGTGLYNLWKNGKYRPYTTAETVDLIVEFMRRMPDWIRIQRIQRDIPVQFIVAGVKRSDIRNLVERRMREEGIKTGEIRYREIGHGTVKEENVILKVEGYNAGGGKEYFISYVTESNRIIGFVRLRIPSDRAHRQEVMNTAIIRELKVFGQEVPVGRHEEDEWQHRGFGNRLVQEAERITLEEGLHRILVISGIGVREYFRKRGYEDLGPYVAKRLSS</sequence>
<dbReference type="SUPFAM" id="SSF55729">
    <property type="entry name" value="Acyl-CoA N-acyltransferases (Nat)"/>
    <property type="match status" value="1"/>
</dbReference>
<dbReference type="CDD" id="cd04301">
    <property type="entry name" value="NAT_SF"/>
    <property type="match status" value="1"/>
</dbReference>
<keyword evidence="5" id="KW-0808">Transferase</keyword>
<dbReference type="InterPro" id="IPR039661">
    <property type="entry name" value="ELP3"/>
</dbReference>
<gene>
    <name evidence="17" type="ordered locus">Ta1311</name>
</gene>
<dbReference type="eggNOG" id="arCOG01361">
    <property type="taxonomic scope" value="Archaea"/>
</dbReference>
<evidence type="ECO:0000256" key="12">
    <source>
        <dbReference type="ARBA" id="ARBA00023315"/>
    </source>
</evidence>
<name>Q9HIM8_THEAC</name>
<dbReference type="InterPro" id="IPR016181">
    <property type="entry name" value="Acyl_CoA_acyltransferase"/>
</dbReference>
<evidence type="ECO:0000256" key="1">
    <source>
        <dbReference type="ARBA" id="ARBA00005217"/>
    </source>
</evidence>
<evidence type="ECO:0000256" key="4">
    <source>
        <dbReference type="ARBA" id="ARBA00022555"/>
    </source>
</evidence>
<evidence type="ECO:0000313" key="18">
    <source>
        <dbReference type="Proteomes" id="UP000001024"/>
    </source>
</evidence>
<dbReference type="AlphaFoldDB" id="Q9HIM8"/>
<dbReference type="PaxDb" id="273075-Ta1311"/>
<dbReference type="KEGG" id="tac:Ta1311"/>
<keyword evidence="11 15" id="KW-0411">Iron-sulfur</keyword>
<comment type="similarity">
    <text evidence="2">Belongs to the ELP3 family.</text>
</comment>
<dbReference type="SFLD" id="SFLDF00344">
    <property type="entry name" value="ELP3-like"/>
    <property type="match status" value="1"/>
</dbReference>
<dbReference type="PROSITE" id="PS51918">
    <property type="entry name" value="RADICAL_SAM"/>
    <property type="match status" value="1"/>
</dbReference>
<keyword evidence="18" id="KW-1185">Reference proteome</keyword>
<evidence type="ECO:0000256" key="15">
    <source>
        <dbReference type="PIRSR" id="PIRSR005669-1"/>
    </source>
</evidence>
<keyword evidence="3" id="KW-0004">4Fe-4S</keyword>
<dbReference type="InterPro" id="IPR007197">
    <property type="entry name" value="rSAM"/>
</dbReference>
<dbReference type="InterPro" id="IPR006638">
    <property type="entry name" value="Elp3/MiaA/NifB-like_rSAM"/>
</dbReference>
<dbReference type="NCBIfam" id="TIGR01211">
    <property type="entry name" value="ELP3"/>
    <property type="match status" value="1"/>
</dbReference>
<organism evidence="17 18">
    <name type="scientific">Thermoplasma acidophilum (strain ATCC 25905 / DSM 1728 / JCM 9062 / NBRC 15155 / AMRC-C165)</name>
    <dbReference type="NCBI Taxonomy" id="273075"/>
    <lineage>
        <taxon>Archaea</taxon>
        <taxon>Methanobacteriati</taxon>
        <taxon>Thermoplasmatota</taxon>
        <taxon>Thermoplasmata</taxon>
        <taxon>Thermoplasmatales</taxon>
        <taxon>Thermoplasmataceae</taxon>
        <taxon>Thermoplasma</taxon>
    </lineage>
</organism>
<evidence type="ECO:0000256" key="9">
    <source>
        <dbReference type="ARBA" id="ARBA00022884"/>
    </source>
</evidence>
<evidence type="ECO:0000256" key="5">
    <source>
        <dbReference type="ARBA" id="ARBA00022679"/>
    </source>
</evidence>
<dbReference type="GO" id="GO:0000049">
    <property type="term" value="F:tRNA binding"/>
    <property type="evidence" value="ECO:0007669"/>
    <property type="project" value="UniProtKB-KW"/>
</dbReference>
<dbReference type="PANTHER" id="PTHR11135:SF7">
    <property type="entry name" value="TRNA URIDINE(34) ACETYLTRANSFERASE"/>
    <property type="match status" value="1"/>
</dbReference>
<keyword evidence="9" id="KW-0694">RNA-binding</keyword>
<dbReference type="DNASU" id="1456787"/>
<dbReference type="Proteomes" id="UP000001024">
    <property type="component" value="Chromosome"/>
</dbReference>
<keyword evidence="10 15" id="KW-0408">Iron</keyword>
<evidence type="ECO:0000256" key="11">
    <source>
        <dbReference type="ARBA" id="ARBA00023014"/>
    </source>
</evidence>
<feature type="binding site" evidence="15">
    <location>
        <position position="86"/>
    </location>
    <ligand>
        <name>[4Fe-4S] cluster</name>
        <dbReference type="ChEBI" id="CHEBI:49883"/>
        <note>4Fe-4S-S-AdoMet</note>
    </ligand>
</feature>
<dbReference type="GO" id="GO:0005737">
    <property type="term" value="C:cytoplasm"/>
    <property type="evidence" value="ECO:0007669"/>
    <property type="project" value="TreeGrafter"/>
</dbReference>
<keyword evidence="6" id="KW-0949">S-adenosyl-L-methionine</keyword>
<dbReference type="EnsemblBacteria" id="CAC12432">
    <property type="protein sequence ID" value="CAC12432"/>
    <property type="gene ID" value="CAC12432"/>
</dbReference>
<dbReference type="InterPro" id="IPR056591">
    <property type="entry name" value="ELP3-like_N"/>
</dbReference>